<feature type="region of interest" description="Disordered" evidence="1">
    <location>
        <begin position="260"/>
        <end position="286"/>
    </location>
</feature>
<evidence type="ECO:0000256" key="2">
    <source>
        <dbReference type="SAM" id="Phobius"/>
    </source>
</evidence>
<evidence type="ECO:0000256" key="3">
    <source>
        <dbReference type="SAM" id="SignalP"/>
    </source>
</evidence>
<dbReference type="AlphaFoldDB" id="A0A0G1NH65"/>
<feature type="chain" id="PRO_5002538816" description="Carboxypeptidase regulatory-like domain-containing protein" evidence="3">
    <location>
        <begin position="19"/>
        <end position="326"/>
    </location>
</feature>
<evidence type="ECO:0008006" key="6">
    <source>
        <dbReference type="Google" id="ProtNLM"/>
    </source>
</evidence>
<reference evidence="4 5" key="1">
    <citation type="journal article" date="2015" name="Nature">
        <title>rRNA introns, odd ribosomes, and small enigmatic genomes across a large radiation of phyla.</title>
        <authorList>
            <person name="Brown C.T."/>
            <person name="Hug L.A."/>
            <person name="Thomas B.C."/>
            <person name="Sharon I."/>
            <person name="Castelle C.J."/>
            <person name="Singh A."/>
            <person name="Wilkins M.J."/>
            <person name="Williams K.H."/>
            <person name="Banfield J.F."/>
        </authorList>
    </citation>
    <scope>NUCLEOTIDE SEQUENCE [LARGE SCALE GENOMIC DNA]</scope>
</reference>
<evidence type="ECO:0000256" key="1">
    <source>
        <dbReference type="SAM" id="MobiDB-lite"/>
    </source>
</evidence>
<organism evidence="4 5">
    <name type="scientific">Candidatus Jorgensenbacteria bacterium GW2011_GWA2_45_13</name>
    <dbReference type="NCBI Taxonomy" id="1618662"/>
    <lineage>
        <taxon>Bacteria</taxon>
        <taxon>Candidatus Joergenseniibacteriota</taxon>
    </lineage>
</organism>
<name>A0A0G1NH65_9BACT</name>
<proteinExistence type="predicted"/>
<evidence type="ECO:0000313" key="5">
    <source>
        <dbReference type="Proteomes" id="UP000033966"/>
    </source>
</evidence>
<comment type="caution">
    <text evidence="4">The sequence shown here is derived from an EMBL/GenBank/DDBJ whole genome shotgun (WGS) entry which is preliminary data.</text>
</comment>
<dbReference type="InterPro" id="IPR008969">
    <property type="entry name" value="CarboxyPept-like_regulatory"/>
</dbReference>
<evidence type="ECO:0000313" key="4">
    <source>
        <dbReference type="EMBL" id="KKT92457.1"/>
    </source>
</evidence>
<accession>A0A0G1NH65</accession>
<keyword evidence="2" id="KW-0812">Transmembrane</keyword>
<keyword evidence="2" id="KW-1133">Transmembrane helix</keyword>
<sequence>MFILFAILVSIASASTLAVKVTVTQDTLAVGTNVSVMTGGVVLEEKKAGSDGYARFNLSDGSYFMQLRRYPYPLHVSLVEVKGNTEITLTMRQLISYASAYGQIFGPSDFSNASVSAYQNGLIVKRAAPNAHGFYLMSFLPEGEYELEFIAPGFVTMKEKTYLLAADFIELSPTLEKFKEEEEHLPVLSAPGSVKQFSIIEVSITKGLAPLSGEKISVETPSGKAEINTGSDGKARINAAEAGTYKFTYQSQTVVTAAVGKEQEEEPEPVAPELQPAQPPVQGPGQQDSGGGALLFVVLAFLSVVGVAAIAIAAISYLRGKKKHRK</sequence>
<dbReference type="SUPFAM" id="SSF49464">
    <property type="entry name" value="Carboxypeptidase regulatory domain-like"/>
    <property type="match status" value="1"/>
</dbReference>
<keyword evidence="2" id="KW-0472">Membrane</keyword>
<protein>
    <recommendedName>
        <fullName evidence="6">Carboxypeptidase regulatory-like domain-containing protein</fullName>
    </recommendedName>
</protein>
<dbReference type="EMBL" id="LCKF01000001">
    <property type="protein sequence ID" value="KKT92457.1"/>
    <property type="molecule type" value="Genomic_DNA"/>
</dbReference>
<dbReference type="Proteomes" id="UP000033966">
    <property type="component" value="Unassembled WGS sequence"/>
</dbReference>
<feature type="signal peptide" evidence="3">
    <location>
        <begin position="1"/>
        <end position="18"/>
    </location>
</feature>
<keyword evidence="3" id="KW-0732">Signal</keyword>
<gene>
    <name evidence="4" type="ORF">UW92_C0001G0023</name>
</gene>
<feature type="transmembrane region" description="Helical" evidence="2">
    <location>
        <begin position="293"/>
        <end position="318"/>
    </location>
</feature>